<organism evidence="2 3">
    <name type="scientific">Ligilactobacillus faecis</name>
    <dbReference type="NCBI Taxonomy" id="762833"/>
    <lineage>
        <taxon>Bacteria</taxon>
        <taxon>Bacillati</taxon>
        <taxon>Bacillota</taxon>
        <taxon>Bacilli</taxon>
        <taxon>Lactobacillales</taxon>
        <taxon>Lactobacillaceae</taxon>
        <taxon>Ligilactobacillus</taxon>
    </lineage>
</organism>
<proteinExistence type="predicted"/>
<protein>
    <submittedName>
        <fullName evidence="2">Uncharacterized protein</fullName>
    </submittedName>
</protein>
<evidence type="ECO:0000313" key="3">
    <source>
        <dbReference type="Proteomes" id="UP001565236"/>
    </source>
</evidence>
<dbReference type="EMBL" id="JBCLUF010000058">
    <property type="protein sequence ID" value="MEY8663210.1"/>
    <property type="molecule type" value="Genomic_DNA"/>
</dbReference>
<feature type="transmembrane region" description="Helical" evidence="1">
    <location>
        <begin position="72"/>
        <end position="96"/>
    </location>
</feature>
<accession>A0ABV4DRW7</accession>
<evidence type="ECO:0000256" key="1">
    <source>
        <dbReference type="SAM" id="Phobius"/>
    </source>
</evidence>
<feature type="non-terminal residue" evidence="2">
    <location>
        <position position="1"/>
    </location>
</feature>
<comment type="caution">
    <text evidence="2">The sequence shown here is derived from an EMBL/GenBank/DDBJ whole genome shotgun (WGS) entry which is preliminary data.</text>
</comment>
<feature type="transmembrane region" description="Helical" evidence="1">
    <location>
        <begin position="102"/>
        <end position="123"/>
    </location>
</feature>
<dbReference type="Proteomes" id="UP001565236">
    <property type="component" value="Unassembled WGS sequence"/>
</dbReference>
<keyword evidence="1" id="KW-0472">Membrane</keyword>
<gene>
    <name evidence="2" type="ORF">AALT52_10165</name>
</gene>
<name>A0ABV4DRW7_9LACO</name>
<keyword evidence="1" id="KW-1133">Transmembrane helix</keyword>
<evidence type="ECO:0000313" key="2">
    <source>
        <dbReference type="EMBL" id="MEY8663210.1"/>
    </source>
</evidence>
<sequence>IYANCGLKLTRIFGSQAIDFSQWWLTGFVQHRDLKNTSSKCLFSLLSFDWDRFSAKRGSRSRFVSGKCCERLLVDLSSVFEVISTLSFAGLLFLMSWVTESFGIDVSFGLASVSLLVEASLAFKYRKYLT</sequence>
<keyword evidence="3" id="KW-1185">Reference proteome</keyword>
<reference evidence="2 3" key="1">
    <citation type="submission" date="2024-03" db="EMBL/GenBank/DDBJ databases">
        <title>Mouse gut bacterial collection (mGBC) of GemPharmatech.</title>
        <authorList>
            <person name="He Y."/>
            <person name="Dong L."/>
            <person name="Wu D."/>
            <person name="Gao X."/>
            <person name="Lin Z."/>
        </authorList>
    </citation>
    <scope>NUCLEOTIDE SEQUENCE [LARGE SCALE GENOMIC DNA]</scope>
    <source>
        <strain evidence="2 3">15-30</strain>
    </source>
</reference>
<keyword evidence="1" id="KW-0812">Transmembrane</keyword>